<gene>
    <name evidence="1" type="ORF">M5K25_012335</name>
</gene>
<dbReference type="Proteomes" id="UP001552299">
    <property type="component" value="Unassembled WGS sequence"/>
</dbReference>
<keyword evidence="2" id="KW-1185">Reference proteome</keyword>
<dbReference type="AlphaFoldDB" id="A0ABD0UWQ7"/>
<accession>A0ABD0UWQ7</accession>
<protein>
    <submittedName>
        <fullName evidence="1">Uncharacterized protein</fullName>
    </submittedName>
</protein>
<name>A0ABD0UWQ7_DENTH</name>
<dbReference type="EMBL" id="JANQDX010000010">
    <property type="protein sequence ID" value="KAL0917284.1"/>
    <property type="molecule type" value="Genomic_DNA"/>
</dbReference>
<proteinExistence type="predicted"/>
<organism evidence="1 2">
    <name type="scientific">Dendrobium thyrsiflorum</name>
    <name type="common">Pinecone-like raceme dendrobium</name>
    <name type="synonym">Orchid</name>
    <dbReference type="NCBI Taxonomy" id="117978"/>
    <lineage>
        <taxon>Eukaryota</taxon>
        <taxon>Viridiplantae</taxon>
        <taxon>Streptophyta</taxon>
        <taxon>Embryophyta</taxon>
        <taxon>Tracheophyta</taxon>
        <taxon>Spermatophyta</taxon>
        <taxon>Magnoliopsida</taxon>
        <taxon>Liliopsida</taxon>
        <taxon>Asparagales</taxon>
        <taxon>Orchidaceae</taxon>
        <taxon>Epidendroideae</taxon>
        <taxon>Malaxideae</taxon>
        <taxon>Dendrobiinae</taxon>
        <taxon>Dendrobium</taxon>
    </lineage>
</organism>
<sequence>MPPLEPLFREEMSMGYDRRGADFVGRMEEFHRRGADFEGRRGEYDEGFGYNRRRKDLSEPKKFAEEIISKLHLERVGCFLELYLELHHGSGLAGTDEGRKGHNRCNGLGQVRLFPPIIEFIDDTEGFPTAGSPAPSRSRDLS</sequence>
<comment type="caution">
    <text evidence="1">The sequence shown here is derived from an EMBL/GenBank/DDBJ whole genome shotgun (WGS) entry which is preliminary data.</text>
</comment>
<evidence type="ECO:0000313" key="2">
    <source>
        <dbReference type="Proteomes" id="UP001552299"/>
    </source>
</evidence>
<evidence type="ECO:0000313" key="1">
    <source>
        <dbReference type="EMBL" id="KAL0917284.1"/>
    </source>
</evidence>
<reference evidence="1 2" key="1">
    <citation type="journal article" date="2024" name="Plant Biotechnol. J.">
        <title>Dendrobium thyrsiflorum genome and its molecular insights into genes involved in important horticultural traits.</title>
        <authorList>
            <person name="Chen B."/>
            <person name="Wang J.Y."/>
            <person name="Zheng P.J."/>
            <person name="Li K.L."/>
            <person name="Liang Y.M."/>
            <person name="Chen X.F."/>
            <person name="Zhang C."/>
            <person name="Zhao X."/>
            <person name="He X."/>
            <person name="Zhang G.Q."/>
            <person name="Liu Z.J."/>
            <person name="Xu Q."/>
        </authorList>
    </citation>
    <scope>NUCLEOTIDE SEQUENCE [LARGE SCALE GENOMIC DNA]</scope>
    <source>
        <strain evidence="1">GZMU011</strain>
    </source>
</reference>